<evidence type="ECO:0000256" key="1">
    <source>
        <dbReference type="SAM" id="Coils"/>
    </source>
</evidence>
<protein>
    <submittedName>
        <fullName evidence="3">Uncharacterized protein</fullName>
    </submittedName>
</protein>
<dbReference type="Proteomes" id="UP001605036">
    <property type="component" value="Unassembled WGS sequence"/>
</dbReference>
<feature type="compositionally biased region" description="Basic and acidic residues" evidence="2">
    <location>
        <begin position="80"/>
        <end position="95"/>
    </location>
</feature>
<accession>A0ABD1ZDW1</accession>
<feature type="region of interest" description="Disordered" evidence="2">
    <location>
        <begin position="72"/>
        <end position="102"/>
    </location>
</feature>
<feature type="region of interest" description="Disordered" evidence="2">
    <location>
        <begin position="1"/>
        <end position="55"/>
    </location>
</feature>
<reference evidence="3 4" key="1">
    <citation type="submission" date="2024-09" db="EMBL/GenBank/DDBJ databases">
        <title>Chromosome-scale assembly of Riccia fluitans.</title>
        <authorList>
            <person name="Paukszto L."/>
            <person name="Sawicki J."/>
            <person name="Karawczyk K."/>
            <person name="Piernik-Szablinska J."/>
            <person name="Szczecinska M."/>
            <person name="Mazdziarz M."/>
        </authorList>
    </citation>
    <scope>NUCLEOTIDE SEQUENCE [LARGE SCALE GENOMIC DNA]</scope>
    <source>
        <strain evidence="3">Rf_01</strain>
        <tissue evidence="3">Aerial parts of the thallus</tissue>
    </source>
</reference>
<evidence type="ECO:0000313" key="4">
    <source>
        <dbReference type="Proteomes" id="UP001605036"/>
    </source>
</evidence>
<comment type="caution">
    <text evidence="3">The sequence shown here is derived from an EMBL/GenBank/DDBJ whole genome shotgun (WGS) entry which is preliminary data.</text>
</comment>
<keyword evidence="4" id="KW-1185">Reference proteome</keyword>
<name>A0ABD1ZDW1_9MARC</name>
<feature type="coiled-coil region" evidence="1">
    <location>
        <begin position="104"/>
        <end position="131"/>
    </location>
</feature>
<dbReference type="AlphaFoldDB" id="A0ABD1ZDW1"/>
<sequence>MKWLSHEDERKLGFVQEEDKEADKAGPSSPKADKVRAEAKEETAAETSAKVKGKVPEVEEEVLATTELVLDEADPNAEVESERRQSLPKTLTDKPRARKKTKMTKKLYNTIKLSDEELQEAKREEETILAEDTSQVPEVDMIEKFRMSMVYGEQVVVSILRILEESRAQVDEESRQRMTLTGIALHLSKENRIEEKQQLRTEA</sequence>
<evidence type="ECO:0000256" key="2">
    <source>
        <dbReference type="SAM" id="MobiDB-lite"/>
    </source>
</evidence>
<feature type="compositionally biased region" description="Basic and acidic residues" evidence="2">
    <location>
        <begin position="31"/>
        <end position="43"/>
    </location>
</feature>
<gene>
    <name evidence="3" type="ORF">R1flu_017685</name>
</gene>
<feature type="compositionally biased region" description="Basic and acidic residues" evidence="2">
    <location>
        <begin position="1"/>
        <end position="12"/>
    </location>
</feature>
<organism evidence="3 4">
    <name type="scientific">Riccia fluitans</name>
    <dbReference type="NCBI Taxonomy" id="41844"/>
    <lineage>
        <taxon>Eukaryota</taxon>
        <taxon>Viridiplantae</taxon>
        <taxon>Streptophyta</taxon>
        <taxon>Embryophyta</taxon>
        <taxon>Marchantiophyta</taxon>
        <taxon>Marchantiopsida</taxon>
        <taxon>Marchantiidae</taxon>
        <taxon>Marchantiales</taxon>
        <taxon>Ricciaceae</taxon>
        <taxon>Riccia</taxon>
    </lineage>
</organism>
<keyword evidence="1" id="KW-0175">Coiled coil</keyword>
<evidence type="ECO:0000313" key="3">
    <source>
        <dbReference type="EMBL" id="KAL2649557.1"/>
    </source>
</evidence>
<dbReference type="EMBL" id="JBHFFA010000001">
    <property type="protein sequence ID" value="KAL2649557.1"/>
    <property type="molecule type" value="Genomic_DNA"/>
</dbReference>
<proteinExistence type="predicted"/>